<comment type="caution">
    <text evidence="1">The sequence shown here is derived from an EMBL/GenBank/DDBJ whole genome shotgun (WGS) entry which is preliminary data.</text>
</comment>
<gene>
    <name evidence="1" type="ORF">OLEA9_A078689</name>
</gene>
<accession>A0A8S0V779</accession>
<organism evidence="1 2">
    <name type="scientific">Olea europaea subsp. europaea</name>
    <dbReference type="NCBI Taxonomy" id="158383"/>
    <lineage>
        <taxon>Eukaryota</taxon>
        <taxon>Viridiplantae</taxon>
        <taxon>Streptophyta</taxon>
        <taxon>Embryophyta</taxon>
        <taxon>Tracheophyta</taxon>
        <taxon>Spermatophyta</taxon>
        <taxon>Magnoliopsida</taxon>
        <taxon>eudicotyledons</taxon>
        <taxon>Gunneridae</taxon>
        <taxon>Pentapetalae</taxon>
        <taxon>asterids</taxon>
        <taxon>lamiids</taxon>
        <taxon>Lamiales</taxon>
        <taxon>Oleaceae</taxon>
        <taxon>Oleeae</taxon>
        <taxon>Olea</taxon>
    </lineage>
</organism>
<keyword evidence="2" id="KW-1185">Reference proteome</keyword>
<evidence type="ECO:0000313" key="1">
    <source>
        <dbReference type="EMBL" id="CAA3025910.1"/>
    </source>
</evidence>
<reference evidence="1 2" key="1">
    <citation type="submission" date="2019-12" db="EMBL/GenBank/DDBJ databases">
        <authorList>
            <person name="Alioto T."/>
            <person name="Alioto T."/>
            <person name="Gomez Garrido J."/>
        </authorList>
    </citation>
    <scope>NUCLEOTIDE SEQUENCE [LARGE SCALE GENOMIC DNA]</scope>
</reference>
<dbReference type="Gramene" id="OE9A078689T1">
    <property type="protein sequence ID" value="OE9A078689C1"/>
    <property type="gene ID" value="OE9A078689"/>
</dbReference>
<dbReference type="EMBL" id="CACTIH010009145">
    <property type="protein sequence ID" value="CAA3025910.1"/>
    <property type="molecule type" value="Genomic_DNA"/>
</dbReference>
<dbReference type="AlphaFoldDB" id="A0A8S0V779"/>
<name>A0A8S0V779_OLEEU</name>
<protein>
    <submittedName>
        <fullName evidence="1">Uncharacterized protein</fullName>
    </submittedName>
</protein>
<proteinExistence type="predicted"/>
<feature type="non-terminal residue" evidence="1">
    <location>
        <position position="52"/>
    </location>
</feature>
<dbReference type="Proteomes" id="UP000594638">
    <property type="component" value="Unassembled WGS sequence"/>
</dbReference>
<evidence type="ECO:0000313" key="2">
    <source>
        <dbReference type="Proteomes" id="UP000594638"/>
    </source>
</evidence>
<sequence length="52" mass="6147">MSPLKILWKRGTSPREYPEDTRIPHRLYDSEVLGFTFLGRKTPYNDHITTVL</sequence>